<dbReference type="EMBL" id="BAAANB010000001">
    <property type="protein sequence ID" value="GAA2019939.1"/>
    <property type="molecule type" value="Genomic_DNA"/>
</dbReference>
<proteinExistence type="predicted"/>
<dbReference type="Proteomes" id="UP001501285">
    <property type="component" value="Unassembled WGS sequence"/>
</dbReference>
<comment type="caution">
    <text evidence="2">The sequence shown here is derived from an EMBL/GenBank/DDBJ whole genome shotgun (WGS) entry which is preliminary data.</text>
</comment>
<reference evidence="2 3" key="1">
    <citation type="journal article" date="2019" name="Int. J. Syst. Evol. Microbiol.">
        <title>The Global Catalogue of Microorganisms (GCM) 10K type strain sequencing project: providing services to taxonomists for standard genome sequencing and annotation.</title>
        <authorList>
            <consortium name="The Broad Institute Genomics Platform"/>
            <consortium name="The Broad Institute Genome Sequencing Center for Infectious Disease"/>
            <person name="Wu L."/>
            <person name="Ma J."/>
        </authorList>
    </citation>
    <scope>NUCLEOTIDE SEQUENCE [LARGE SCALE GENOMIC DNA]</scope>
    <source>
        <strain evidence="2 3">JCM 14283</strain>
    </source>
</reference>
<feature type="compositionally biased region" description="Low complexity" evidence="1">
    <location>
        <begin position="91"/>
        <end position="100"/>
    </location>
</feature>
<protein>
    <submittedName>
        <fullName evidence="2">Uncharacterized protein</fullName>
    </submittedName>
</protein>
<keyword evidence="3" id="KW-1185">Reference proteome</keyword>
<evidence type="ECO:0000256" key="1">
    <source>
        <dbReference type="SAM" id="MobiDB-lite"/>
    </source>
</evidence>
<evidence type="ECO:0000313" key="2">
    <source>
        <dbReference type="EMBL" id="GAA2019939.1"/>
    </source>
</evidence>
<feature type="compositionally biased region" description="Polar residues" evidence="1">
    <location>
        <begin position="112"/>
        <end position="124"/>
    </location>
</feature>
<name>A0ABN2TUR7_9MICO</name>
<accession>A0ABN2TUR7</accession>
<gene>
    <name evidence="2" type="ORF">GCM10009740_05260</name>
</gene>
<feature type="region of interest" description="Disordered" evidence="1">
    <location>
        <begin position="59"/>
        <end position="124"/>
    </location>
</feature>
<organism evidence="2 3">
    <name type="scientific">Terrabacter terrae</name>
    <dbReference type="NCBI Taxonomy" id="318434"/>
    <lineage>
        <taxon>Bacteria</taxon>
        <taxon>Bacillati</taxon>
        <taxon>Actinomycetota</taxon>
        <taxon>Actinomycetes</taxon>
        <taxon>Micrococcales</taxon>
        <taxon>Intrasporangiaceae</taxon>
        <taxon>Terrabacter</taxon>
    </lineage>
</organism>
<evidence type="ECO:0000313" key="3">
    <source>
        <dbReference type="Proteomes" id="UP001501285"/>
    </source>
</evidence>
<feature type="compositionally biased region" description="Basic residues" evidence="1">
    <location>
        <begin position="59"/>
        <end position="74"/>
    </location>
</feature>
<sequence length="124" mass="13490">MDLDEVDAYLCTLDGVRARRTGGRRGWYVDGLLVARADAPGTVLVRLGGADRERLVTTHPRRSGCRPVGRRTPRCRPISTATPRPCGAPCASRGSGSAPRAADRGRRHTVLRQFSGQAPRTRSR</sequence>